<sequence length="404" mass="43023">MTAPPSGHPALRRLIAVDAETFAGEHWGSEPLLTRARDLPLPFDDLFSESAVDELISTRGLRTPFLRMAKEGSTLPDRAFTRGGGTGAAIADQASDDLVLRQFAEGATLVLQGLHRTWAPVVEFAQQLAADLGHPTQVNAYVTPPQNTGFSDHYDVHDVFVLQISGAKRWRIRRPVHESPLRTEPWTDRRAAVEAAAQEVPMLETTLEPGDCLYLPRGYLHSATAQGGVSTHLTIGVHSWTRHHLADEMLKVALSSAAKDPSVRASLPLGTSLADPAARAADVELVRAALVRAVSELDASDLVTALSSSARGAQRAAPVAPLAQHALAHALEDDTALVVRAHLTPELADHDGYAVLTTRAGTLRLESDELTTVKAFLDEGGATAGELGTDLARRLVLAGIAVAA</sequence>
<dbReference type="SUPFAM" id="SSF51197">
    <property type="entry name" value="Clavaminate synthase-like"/>
    <property type="match status" value="1"/>
</dbReference>
<dbReference type="Pfam" id="PF08007">
    <property type="entry name" value="JmjC_2"/>
    <property type="match status" value="1"/>
</dbReference>
<dbReference type="InterPro" id="IPR003347">
    <property type="entry name" value="JmjC_dom"/>
</dbReference>
<dbReference type="InterPro" id="IPR039994">
    <property type="entry name" value="NO66-like"/>
</dbReference>
<dbReference type="PROSITE" id="PS51184">
    <property type="entry name" value="JMJC"/>
    <property type="match status" value="1"/>
</dbReference>
<comment type="cofactor">
    <cofactor evidence="1">
        <name>Fe(2+)</name>
        <dbReference type="ChEBI" id="CHEBI:29033"/>
    </cofactor>
</comment>
<evidence type="ECO:0000256" key="2">
    <source>
        <dbReference type="ARBA" id="ARBA00022723"/>
    </source>
</evidence>
<evidence type="ECO:0000259" key="4">
    <source>
        <dbReference type="PROSITE" id="PS51184"/>
    </source>
</evidence>
<dbReference type="Gene3D" id="2.60.120.650">
    <property type="entry name" value="Cupin"/>
    <property type="match status" value="1"/>
</dbReference>
<proteinExistence type="predicted"/>
<dbReference type="PANTHER" id="PTHR13096">
    <property type="entry name" value="MINA53 MYC INDUCED NUCLEAR ANTIGEN"/>
    <property type="match status" value="1"/>
</dbReference>
<organism evidence="5 6">
    <name type="scientific">Pedococcus aerophilus</name>
    <dbReference type="NCBI Taxonomy" id="436356"/>
    <lineage>
        <taxon>Bacteria</taxon>
        <taxon>Bacillati</taxon>
        <taxon>Actinomycetota</taxon>
        <taxon>Actinomycetes</taxon>
        <taxon>Micrococcales</taxon>
        <taxon>Intrasporangiaceae</taxon>
        <taxon>Pedococcus</taxon>
    </lineage>
</organism>
<dbReference type="RefSeq" id="WP_344194462.1">
    <property type="nucleotide sequence ID" value="NZ_BAAARN010000003.1"/>
</dbReference>
<keyword evidence="3" id="KW-0408">Iron</keyword>
<dbReference type="Proteomes" id="UP001501326">
    <property type="component" value="Unassembled WGS sequence"/>
</dbReference>
<keyword evidence="6" id="KW-1185">Reference proteome</keyword>
<protein>
    <recommendedName>
        <fullName evidence="4">JmjC domain-containing protein</fullName>
    </recommendedName>
</protein>
<reference evidence="5 6" key="1">
    <citation type="journal article" date="2019" name="Int. J. Syst. Evol. Microbiol.">
        <title>The Global Catalogue of Microorganisms (GCM) 10K type strain sequencing project: providing services to taxonomists for standard genome sequencing and annotation.</title>
        <authorList>
            <consortium name="The Broad Institute Genomics Platform"/>
            <consortium name="The Broad Institute Genome Sequencing Center for Infectious Disease"/>
            <person name="Wu L."/>
            <person name="Ma J."/>
        </authorList>
    </citation>
    <scope>NUCLEOTIDE SEQUENCE [LARGE SCALE GENOMIC DNA]</scope>
    <source>
        <strain evidence="5 6">JCM 16378</strain>
    </source>
</reference>
<evidence type="ECO:0000256" key="3">
    <source>
        <dbReference type="ARBA" id="ARBA00023004"/>
    </source>
</evidence>
<evidence type="ECO:0000256" key="1">
    <source>
        <dbReference type="ARBA" id="ARBA00001954"/>
    </source>
</evidence>
<name>A0ABN3USR0_9MICO</name>
<dbReference type="EMBL" id="BAAARN010000003">
    <property type="protein sequence ID" value="GAA2738087.1"/>
    <property type="molecule type" value="Genomic_DNA"/>
</dbReference>
<feature type="domain" description="JmjC" evidence="4">
    <location>
        <begin position="106"/>
        <end position="256"/>
    </location>
</feature>
<keyword evidence="2" id="KW-0479">Metal-binding</keyword>
<evidence type="ECO:0000313" key="5">
    <source>
        <dbReference type="EMBL" id="GAA2738087.1"/>
    </source>
</evidence>
<accession>A0ABN3USR0</accession>
<dbReference type="PANTHER" id="PTHR13096:SF9">
    <property type="entry name" value="BIFUNCTIONAL LYSINE-SPECIFIC DEMETHYLASE AND HISTIDYL-HYDROXYLASE"/>
    <property type="match status" value="1"/>
</dbReference>
<dbReference type="SMART" id="SM00558">
    <property type="entry name" value="JmjC"/>
    <property type="match status" value="1"/>
</dbReference>
<evidence type="ECO:0000313" key="6">
    <source>
        <dbReference type="Proteomes" id="UP001501326"/>
    </source>
</evidence>
<gene>
    <name evidence="5" type="ORF">GCM10009867_27900</name>
</gene>
<comment type="caution">
    <text evidence="5">The sequence shown here is derived from an EMBL/GenBank/DDBJ whole genome shotgun (WGS) entry which is preliminary data.</text>
</comment>